<gene>
    <name evidence="2" type="ORF">Pph01_62190</name>
</gene>
<dbReference type="GO" id="GO:0003677">
    <property type="term" value="F:DNA binding"/>
    <property type="evidence" value="ECO:0007669"/>
    <property type="project" value="InterPro"/>
</dbReference>
<evidence type="ECO:0000313" key="3">
    <source>
        <dbReference type="Proteomes" id="UP000622547"/>
    </source>
</evidence>
<dbReference type="AlphaFoldDB" id="A0A8J3UAX1"/>
<dbReference type="Pfam" id="PF12728">
    <property type="entry name" value="HTH_17"/>
    <property type="match status" value="1"/>
</dbReference>
<dbReference type="InterPro" id="IPR010093">
    <property type="entry name" value="SinI_DNA-bd"/>
</dbReference>
<dbReference type="SUPFAM" id="SSF46955">
    <property type="entry name" value="Putative DNA-binding domain"/>
    <property type="match status" value="1"/>
</dbReference>
<evidence type="ECO:0000259" key="1">
    <source>
        <dbReference type="Pfam" id="PF12728"/>
    </source>
</evidence>
<dbReference type="InterPro" id="IPR009061">
    <property type="entry name" value="DNA-bd_dom_put_sf"/>
</dbReference>
<reference evidence="2 3" key="1">
    <citation type="submission" date="2021-01" db="EMBL/GenBank/DDBJ databases">
        <title>Whole genome shotgun sequence of Planotetraspora phitsanulokensis NBRC 104273.</title>
        <authorList>
            <person name="Komaki H."/>
            <person name="Tamura T."/>
        </authorList>
    </citation>
    <scope>NUCLEOTIDE SEQUENCE [LARGE SCALE GENOMIC DNA]</scope>
    <source>
        <strain evidence="2 3">NBRC 104273</strain>
    </source>
</reference>
<proteinExistence type="predicted"/>
<feature type="domain" description="Helix-turn-helix" evidence="1">
    <location>
        <begin position="6"/>
        <end position="52"/>
    </location>
</feature>
<dbReference type="NCBIfam" id="TIGR01764">
    <property type="entry name" value="excise"/>
    <property type="match status" value="1"/>
</dbReference>
<name>A0A8J3UAX1_9ACTN</name>
<protein>
    <recommendedName>
        <fullName evidence="1">Helix-turn-helix domain-containing protein</fullName>
    </recommendedName>
</protein>
<dbReference type="EMBL" id="BOOP01000031">
    <property type="protein sequence ID" value="GII41216.1"/>
    <property type="molecule type" value="Genomic_DNA"/>
</dbReference>
<dbReference type="InterPro" id="IPR041657">
    <property type="entry name" value="HTH_17"/>
</dbReference>
<dbReference type="Proteomes" id="UP000622547">
    <property type="component" value="Unassembled WGS sequence"/>
</dbReference>
<keyword evidence="3" id="KW-1185">Reference proteome</keyword>
<comment type="caution">
    <text evidence="2">The sequence shown here is derived from an EMBL/GenBank/DDBJ whole genome shotgun (WGS) entry which is preliminary data.</text>
</comment>
<evidence type="ECO:0000313" key="2">
    <source>
        <dbReference type="EMBL" id="GII41216.1"/>
    </source>
</evidence>
<organism evidence="2 3">
    <name type="scientific">Planotetraspora phitsanulokensis</name>
    <dbReference type="NCBI Taxonomy" id="575192"/>
    <lineage>
        <taxon>Bacteria</taxon>
        <taxon>Bacillati</taxon>
        <taxon>Actinomycetota</taxon>
        <taxon>Actinomycetes</taxon>
        <taxon>Streptosporangiales</taxon>
        <taxon>Streptosporangiaceae</taxon>
        <taxon>Planotetraspora</taxon>
    </lineage>
</organism>
<sequence length="67" mass="7907">MMADALMTPEQLAEYLRVSPEWVYKNIYDLPFVRIGKSYRFPKGDVDEWLRSSQYCGLPPKFFGKQV</sequence>
<accession>A0A8J3UAX1</accession>